<dbReference type="Proteomes" id="UP000316628">
    <property type="component" value="Unassembled WGS sequence"/>
</dbReference>
<organism evidence="3 4">
    <name type="scientific">Saccharothrix saharensis</name>
    <dbReference type="NCBI Taxonomy" id="571190"/>
    <lineage>
        <taxon>Bacteria</taxon>
        <taxon>Bacillati</taxon>
        <taxon>Actinomycetota</taxon>
        <taxon>Actinomycetes</taxon>
        <taxon>Pseudonocardiales</taxon>
        <taxon>Pseudonocardiaceae</taxon>
        <taxon>Saccharothrix</taxon>
    </lineage>
</organism>
<evidence type="ECO:0000313" key="3">
    <source>
        <dbReference type="EMBL" id="TQM84563.1"/>
    </source>
</evidence>
<reference evidence="3 4" key="1">
    <citation type="submission" date="2019-06" db="EMBL/GenBank/DDBJ databases">
        <title>Sequencing the genomes of 1000 actinobacteria strains.</title>
        <authorList>
            <person name="Klenk H.-P."/>
        </authorList>
    </citation>
    <scope>NUCLEOTIDE SEQUENCE [LARGE SCALE GENOMIC DNA]</scope>
    <source>
        <strain evidence="3 4">DSM 45456</strain>
    </source>
</reference>
<accession>A0A543JP06</accession>
<proteinExistence type="predicted"/>
<feature type="signal peptide" evidence="2">
    <location>
        <begin position="1"/>
        <end position="25"/>
    </location>
</feature>
<feature type="region of interest" description="Disordered" evidence="1">
    <location>
        <begin position="26"/>
        <end position="47"/>
    </location>
</feature>
<evidence type="ECO:0000256" key="1">
    <source>
        <dbReference type="SAM" id="MobiDB-lite"/>
    </source>
</evidence>
<gene>
    <name evidence="3" type="ORF">FHX81_7018</name>
</gene>
<evidence type="ECO:0000256" key="2">
    <source>
        <dbReference type="SAM" id="SignalP"/>
    </source>
</evidence>
<dbReference type="RefSeq" id="WP_211363638.1">
    <property type="nucleotide sequence ID" value="NZ_VFPP01000001.1"/>
</dbReference>
<comment type="caution">
    <text evidence="3">The sequence shown here is derived from an EMBL/GenBank/DDBJ whole genome shotgun (WGS) entry which is preliminary data.</text>
</comment>
<dbReference type="EMBL" id="VFPP01000001">
    <property type="protein sequence ID" value="TQM84563.1"/>
    <property type="molecule type" value="Genomic_DNA"/>
</dbReference>
<keyword evidence="4" id="KW-1185">Reference proteome</keyword>
<name>A0A543JP06_9PSEU</name>
<evidence type="ECO:0000313" key="4">
    <source>
        <dbReference type="Proteomes" id="UP000316628"/>
    </source>
</evidence>
<protein>
    <submittedName>
        <fullName evidence="3">Uncharacterized protein</fullName>
    </submittedName>
</protein>
<dbReference type="PROSITE" id="PS51257">
    <property type="entry name" value="PROKAR_LIPOPROTEIN"/>
    <property type="match status" value="1"/>
</dbReference>
<sequence>MTQVTRTTRHLVAALLLLLTATACSTTQPEKGHPRMPAKSGTGELRTDLDPLTKRFPLLTAAEKAEWMSGTLGDDRVPGPSTYWIDAIVTLPQSTLVEIDRGTQENATPPAVVEGLRNHLPEGPYLTGQSLDDAFTTETWSATAYRAKNTNIVVLVARGQ</sequence>
<keyword evidence="2" id="KW-0732">Signal</keyword>
<feature type="chain" id="PRO_5039627072" evidence="2">
    <location>
        <begin position="26"/>
        <end position="160"/>
    </location>
</feature>
<dbReference type="AlphaFoldDB" id="A0A543JP06"/>